<dbReference type="EMBL" id="OX596087">
    <property type="protein sequence ID" value="CAN0429282.1"/>
    <property type="molecule type" value="Genomic_DNA"/>
</dbReference>
<dbReference type="Proteomes" id="UP001162501">
    <property type="component" value="Chromosome 3"/>
</dbReference>
<organism evidence="1 2">
    <name type="scientific">Rangifer tarandus platyrhynchus</name>
    <name type="common">Svalbard reindeer</name>
    <dbReference type="NCBI Taxonomy" id="3082113"/>
    <lineage>
        <taxon>Eukaryota</taxon>
        <taxon>Metazoa</taxon>
        <taxon>Chordata</taxon>
        <taxon>Craniata</taxon>
        <taxon>Vertebrata</taxon>
        <taxon>Euteleostomi</taxon>
        <taxon>Mammalia</taxon>
        <taxon>Eutheria</taxon>
        <taxon>Laurasiatheria</taxon>
        <taxon>Artiodactyla</taxon>
        <taxon>Ruminantia</taxon>
        <taxon>Pecora</taxon>
        <taxon>Cervidae</taxon>
        <taxon>Odocoileinae</taxon>
        <taxon>Rangifer</taxon>
    </lineage>
</organism>
<name>A0AC59ZI45_RANTA</name>
<accession>A0AC59ZI45</accession>
<protein>
    <submittedName>
        <fullName evidence="1">Uncharacterized protein</fullName>
    </submittedName>
</protein>
<reference evidence="1" key="2">
    <citation type="submission" date="2025-03" db="EMBL/GenBank/DDBJ databases">
        <authorList>
            <consortium name="ELIXIR-Norway"/>
            <consortium name="Elixir Norway"/>
        </authorList>
    </citation>
    <scope>NUCLEOTIDE SEQUENCE</scope>
</reference>
<evidence type="ECO:0000313" key="2">
    <source>
        <dbReference type="Proteomes" id="UP001162501"/>
    </source>
</evidence>
<sequence length="127" mass="14440">MDCSPPGSSVHGISQARILKWVAISFFRGSSVPGIEPTSPVSPALAGGVFCTAPPGKPFLWLLILLKCMYMSLSSYIHIHKTSIMCIYIYIYIYIYNYVYYIPVLQIVFPSLWLVFILFIFVNYKKN</sequence>
<evidence type="ECO:0000313" key="1">
    <source>
        <dbReference type="EMBL" id="CAN0429282.1"/>
    </source>
</evidence>
<proteinExistence type="predicted"/>
<reference evidence="1" key="1">
    <citation type="submission" date="2023-05" db="EMBL/GenBank/DDBJ databases">
        <authorList>
            <consortium name="ELIXIR-Norway"/>
        </authorList>
    </citation>
    <scope>NUCLEOTIDE SEQUENCE</scope>
</reference>
<gene>
    <name evidence="1" type="ORF">MRATA1EN22A_LOCUS18608</name>
</gene>